<reference evidence="1 2" key="1">
    <citation type="submission" date="2024-06" db="EMBL/GenBank/DDBJ databases">
        <title>A chromosome level genome sequence of Diviner's sage (Salvia divinorum).</title>
        <authorList>
            <person name="Ford S.A."/>
            <person name="Ro D.-K."/>
            <person name="Ness R.W."/>
            <person name="Phillips M.A."/>
        </authorList>
    </citation>
    <scope>NUCLEOTIDE SEQUENCE [LARGE SCALE GENOMIC DNA]</scope>
    <source>
        <strain evidence="1">SAF-2024a</strain>
        <tissue evidence="1">Leaf</tissue>
    </source>
</reference>
<evidence type="ECO:0000313" key="1">
    <source>
        <dbReference type="EMBL" id="KAL1540443.1"/>
    </source>
</evidence>
<accession>A0ABD1GBN9</accession>
<evidence type="ECO:0000313" key="2">
    <source>
        <dbReference type="Proteomes" id="UP001567538"/>
    </source>
</evidence>
<keyword evidence="2" id="KW-1185">Reference proteome</keyword>
<dbReference type="AlphaFoldDB" id="A0ABD1GBN9"/>
<proteinExistence type="predicted"/>
<comment type="caution">
    <text evidence="1">The sequence shown here is derived from an EMBL/GenBank/DDBJ whole genome shotgun (WGS) entry which is preliminary data.</text>
</comment>
<dbReference type="Proteomes" id="UP001567538">
    <property type="component" value="Unassembled WGS sequence"/>
</dbReference>
<gene>
    <name evidence="1" type="ORF">AAHA92_24797</name>
</gene>
<sequence>MESLFYKTRSSKMSYGERKHQWSVYDGVKTISVAPEALMAEINSAIAALEYARAAVFPPSPDPASRARNTNREPPWSFDTQIADEAYKAGLASMSAGRVDEAIISLNLALSKCPPEKTSALAKIQSLISVASQQRHKSSN</sequence>
<protein>
    <submittedName>
        <fullName evidence="1">Uncharacterized protein</fullName>
    </submittedName>
</protein>
<organism evidence="1 2">
    <name type="scientific">Salvia divinorum</name>
    <name type="common">Maria pastora</name>
    <name type="synonym">Diviner's sage</name>
    <dbReference type="NCBI Taxonomy" id="28513"/>
    <lineage>
        <taxon>Eukaryota</taxon>
        <taxon>Viridiplantae</taxon>
        <taxon>Streptophyta</taxon>
        <taxon>Embryophyta</taxon>
        <taxon>Tracheophyta</taxon>
        <taxon>Spermatophyta</taxon>
        <taxon>Magnoliopsida</taxon>
        <taxon>eudicotyledons</taxon>
        <taxon>Gunneridae</taxon>
        <taxon>Pentapetalae</taxon>
        <taxon>asterids</taxon>
        <taxon>lamiids</taxon>
        <taxon>Lamiales</taxon>
        <taxon>Lamiaceae</taxon>
        <taxon>Nepetoideae</taxon>
        <taxon>Mentheae</taxon>
        <taxon>Salviinae</taxon>
        <taxon>Salvia</taxon>
        <taxon>Salvia subgen. Calosphace</taxon>
    </lineage>
</organism>
<name>A0ABD1GBN9_SALDI</name>
<dbReference type="EMBL" id="JBEAFC010000009">
    <property type="protein sequence ID" value="KAL1540443.1"/>
    <property type="molecule type" value="Genomic_DNA"/>
</dbReference>